<feature type="chain" id="PRO_5032910733" description="EGF-like domain-containing protein" evidence="2">
    <location>
        <begin position="18"/>
        <end position="137"/>
    </location>
</feature>
<keyword evidence="2" id="KW-0732">Signal</keyword>
<evidence type="ECO:0000313" key="4">
    <source>
        <dbReference type="EMBL" id="CAF1156518.1"/>
    </source>
</evidence>
<dbReference type="EMBL" id="CAJNOC010013020">
    <property type="protein sequence ID" value="CAF1156518.1"/>
    <property type="molecule type" value="Genomic_DNA"/>
</dbReference>
<dbReference type="CDD" id="cd00054">
    <property type="entry name" value="EGF_CA"/>
    <property type="match status" value="1"/>
</dbReference>
<gene>
    <name evidence="4" type="ORF">OXX778_LOCUS23479</name>
</gene>
<feature type="disulfide bond" evidence="1">
    <location>
        <begin position="59"/>
        <end position="68"/>
    </location>
</feature>
<feature type="non-terminal residue" evidence="4">
    <location>
        <position position="137"/>
    </location>
</feature>
<dbReference type="InterPro" id="IPR000742">
    <property type="entry name" value="EGF"/>
</dbReference>
<evidence type="ECO:0000256" key="2">
    <source>
        <dbReference type="SAM" id="SignalP"/>
    </source>
</evidence>
<reference evidence="4" key="1">
    <citation type="submission" date="2021-02" db="EMBL/GenBank/DDBJ databases">
        <authorList>
            <person name="Nowell W R."/>
        </authorList>
    </citation>
    <scope>NUCLEOTIDE SEQUENCE</scope>
    <source>
        <strain evidence="4">Ploen Becks lab</strain>
    </source>
</reference>
<comment type="caution">
    <text evidence="4">The sequence shown here is derived from an EMBL/GenBank/DDBJ whole genome shotgun (WGS) entry which is preliminary data.</text>
</comment>
<sequence length="137" mass="15286">MISKIILISLLVNSILSVPINFEETESDDNLSNDYYTNDENCLCLNGGYCVLDNDFCVCQPGFTGRQCEVKIESDNSNNCGNLLNGESEILDCAKCTCNRRVLTCEALSSSRCDYKKIINVYNLNITLSSNNLMQLK</sequence>
<keyword evidence="5" id="KW-1185">Reference proteome</keyword>
<evidence type="ECO:0000256" key="1">
    <source>
        <dbReference type="PROSITE-ProRule" id="PRU00076"/>
    </source>
</evidence>
<proteinExistence type="predicted"/>
<keyword evidence="1" id="KW-1015">Disulfide bond</keyword>
<name>A0A814T3I0_9BILA</name>
<dbReference type="Proteomes" id="UP000663879">
    <property type="component" value="Unassembled WGS sequence"/>
</dbReference>
<dbReference type="SUPFAM" id="SSF57196">
    <property type="entry name" value="EGF/Laminin"/>
    <property type="match status" value="1"/>
</dbReference>
<dbReference type="PROSITE" id="PS00022">
    <property type="entry name" value="EGF_1"/>
    <property type="match status" value="1"/>
</dbReference>
<keyword evidence="1" id="KW-0245">EGF-like domain</keyword>
<organism evidence="4 5">
    <name type="scientific">Brachionus calyciflorus</name>
    <dbReference type="NCBI Taxonomy" id="104777"/>
    <lineage>
        <taxon>Eukaryota</taxon>
        <taxon>Metazoa</taxon>
        <taxon>Spiralia</taxon>
        <taxon>Gnathifera</taxon>
        <taxon>Rotifera</taxon>
        <taxon>Eurotatoria</taxon>
        <taxon>Monogononta</taxon>
        <taxon>Pseudotrocha</taxon>
        <taxon>Ploima</taxon>
        <taxon>Brachionidae</taxon>
        <taxon>Brachionus</taxon>
    </lineage>
</organism>
<dbReference type="Gene3D" id="2.10.25.10">
    <property type="entry name" value="Laminin"/>
    <property type="match status" value="1"/>
</dbReference>
<accession>A0A814T3I0</accession>
<evidence type="ECO:0000259" key="3">
    <source>
        <dbReference type="PROSITE" id="PS50026"/>
    </source>
</evidence>
<feature type="domain" description="EGF-like" evidence="3">
    <location>
        <begin position="38"/>
        <end position="69"/>
    </location>
</feature>
<comment type="caution">
    <text evidence="1">Lacks conserved residue(s) required for the propagation of feature annotation.</text>
</comment>
<dbReference type="AlphaFoldDB" id="A0A814T3I0"/>
<evidence type="ECO:0000313" key="5">
    <source>
        <dbReference type="Proteomes" id="UP000663879"/>
    </source>
</evidence>
<feature type="signal peptide" evidence="2">
    <location>
        <begin position="1"/>
        <end position="17"/>
    </location>
</feature>
<dbReference type="PROSITE" id="PS01186">
    <property type="entry name" value="EGF_2"/>
    <property type="match status" value="1"/>
</dbReference>
<dbReference type="PROSITE" id="PS50026">
    <property type="entry name" value="EGF_3"/>
    <property type="match status" value="1"/>
</dbReference>
<dbReference type="OrthoDB" id="409374at2759"/>
<protein>
    <recommendedName>
        <fullName evidence="3">EGF-like domain-containing protein</fullName>
    </recommendedName>
</protein>